<reference evidence="2 3" key="1">
    <citation type="journal article" date="2020" name="Antonie Van Leeuwenhoek">
        <title>Rhodopirellula heiligendammensis sp. nov., Rhodopirellula pilleata sp. nov., and Rhodopirellula solitaria sp. nov. isolated from natural or artificial marine surfaces in Northern Germany and California, USA, and emended description of the genus Rhodopirellula.</title>
        <authorList>
            <person name="Kallscheuer N."/>
            <person name="Wiegand S."/>
            <person name="Jogler M."/>
            <person name="Boedeker C."/>
            <person name="Peeters S.H."/>
            <person name="Rast P."/>
            <person name="Heuer A."/>
            <person name="Jetten M.S.M."/>
            <person name="Rohde M."/>
            <person name="Jogler C."/>
        </authorList>
    </citation>
    <scope>NUCLEOTIDE SEQUENCE [LARGE SCALE GENOMIC DNA]</scope>
    <source>
        <strain evidence="2 3">Poly21</strain>
    </source>
</reference>
<comment type="caution">
    <text evidence="2">The sequence shown here is derived from an EMBL/GenBank/DDBJ whole genome shotgun (WGS) entry which is preliminary data.</text>
</comment>
<dbReference type="OrthoDB" id="245195at2"/>
<dbReference type="AlphaFoldDB" id="A0A5C6BGD8"/>
<dbReference type="EMBL" id="SJPU01000003">
    <property type="protein sequence ID" value="TWU10551.1"/>
    <property type="molecule type" value="Genomic_DNA"/>
</dbReference>
<keyword evidence="3" id="KW-1185">Reference proteome</keyword>
<evidence type="ECO:0000313" key="2">
    <source>
        <dbReference type="EMBL" id="TWU10551.1"/>
    </source>
</evidence>
<evidence type="ECO:0000313" key="3">
    <source>
        <dbReference type="Proteomes" id="UP000319908"/>
    </source>
</evidence>
<organism evidence="2 3">
    <name type="scientific">Allorhodopirellula heiligendammensis</name>
    <dbReference type="NCBI Taxonomy" id="2714739"/>
    <lineage>
        <taxon>Bacteria</taxon>
        <taxon>Pseudomonadati</taxon>
        <taxon>Planctomycetota</taxon>
        <taxon>Planctomycetia</taxon>
        <taxon>Pirellulales</taxon>
        <taxon>Pirellulaceae</taxon>
        <taxon>Allorhodopirellula</taxon>
    </lineage>
</organism>
<accession>A0A5C6BGD8</accession>
<name>A0A5C6BGD8_9BACT</name>
<protein>
    <submittedName>
        <fullName evidence="2">Uncharacterized protein</fullName>
    </submittedName>
</protein>
<evidence type="ECO:0000256" key="1">
    <source>
        <dbReference type="SAM" id="MobiDB-lite"/>
    </source>
</evidence>
<dbReference type="Proteomes" id="UP000319908">
    <property type="component" value="Unassembled WGS sequence"/>
</dbReference>
<feature type="region of interest" description="Disordered" evidence="1">
    <location>
        <begin position="1"/>
        <end position="25"/>
    </location>
</feature>
<dbReference type="RefSeq" id="WP_146408983.1">
    <property type="nucleotide sequence ID" value="NZ_SJPU01000003.1"/>
</dbReference>
<sequence>MSAAIRSSLGEQWTPVRDFPAPAPDERRLRLQTRQFPRSLRFETKPSSDQRWELRLVPKPLHEYADENAGIKYGAIFGFCQGTDTELLVLIEARDNGDKQAWQYAIAPLSDYPITADLADGSTWKSPDGTINENGKPHFWSFVEKRPKPDFEK</sequence>
<gene>
    <name evidence="2" type="ORF">Poly21_44560</name>
</gene>
<proteinExistence type="predicted"/>